<dbReference type="RefSeq" id="WP_072791898.1">
    <property type="nucleotide sequence ID" value="NZ_FQUL01000036.1"/>
</dbReference>
<name>A0A1M4XAK9_9ACTN</name>
<keyword evidence="2" id="KW-1003">Cell membrane</keyword>
<feature type="transmembrane region" description="Helical" evidence="6">
    <location>
        <begin position="360"/>
        <end position="387"/>
    </location>
</feature>
<evidence type="ECO:0000256" key="3">
    <source>
        <dbReference type="ARBA" id="ARBA00022692"/>
    </source>
</evidence>
<evidence type="ECO:0000256" key="1">
    <source>
        <dbReference type="ARBA" id="ARBA00004651"/>
    </source>
</evidence>
<feature type="transmembrane region" description="Helical" evidence="6">
    <location>
        <begin position="286"/>
        <end position="312"/>
    </location>
</feature>
<proteinExistence type="predicted"/>
<accession>A0A1M4XAK9</accession>
<feature type="transmembrane region" description="Helical" evidence="6">
    <location>
        <begin position="197"/>
        <end position="218"/>
    </location>
</feature>
<dbReference type="AlphaFoldDB" id="A0A1M4XAK9"/>
<evidence type="ECO:0000256" key="5">
    <source>
        <dbReference type="ARBA" id="ARBA00023136"/>
    </source>
</evidence>
<dbReference type="Pfam" id="PF13520">
    <property type="entry name" value="AA_permease_2"/>
    <property type="match status" value="1"/>
</dbReference>
<feature type="transmembrane region" description="Helical" evidence="6">
    <location>
        <begin position="433"/>
        <end position="454"/>
    </location>
</feature>
<feature type="transmembrane region" description="Helical" evidence="6">
    <location>
        <begin position="167"/>
        <end position="185"/>
    </location>
</feature>
<dbReference type="InterPro" id="IPR002293">
    <property type="entry name" value="AA/rel_permease1"/>
</dbReference>
<dbReference type="PANTHER" id="PTHR42770">
    <property type="entry name" value="AMINO ACID TRANSPORTER-RELATED"/>
    <property type="match status" value="1"/>
</dbReference>
<organism evidence="7 8">
    <name type="scientific">Ferrithrix thermotolerans DSM 19514</name>
    <dbReference type="NCBI Taxonomy" id="1121881"/>
    <lineage>
        <taxon>Bacteria</taxon>
        <taxon>Bacillati</taxon>
        <taxon>Actinomycetota</taxon>
        <taxon>Acidimicrobiia</taxon>
        <taxon>Acidimicrobiales</taxon>
        <taxon>Acidimicrobiaceae</taxon>
        <taxon>Ferrithrix</taxon>
    </lineage>
</organism>
<sequence>MPKPIDKAEVGKDRRLRQVYHVRDLVTLSVSSVGPLFSVAATGGVMAAQAGWWTLPAVGIIAVPFIISGFVFRLLNRHFPHSGASYHWSARVIGKGSSRFQAWILILAYFASIPPIIVPAASYTLSLVAPHASPSPLVEVLVGLFWVLFALIPLLGGGLPTARITQIFLGLEIVSLLFLGVYGVMNFSRLHVPIHFGPIPIAGMLTVAVVAATILDGWEIDSYASEESQRPKDDPGKGGIIGAFMALMFYAILYPLMFSETPMSKLANATNPLAVWGDRLLPQAPWVILIPVLGSTAGGLWLTSYILTRALYAMGREGLIPKAFGKVSSRRVPHVAILVTMGAAFIVTVMQLLFSSLASFFGLVLSAAGFFLVAEFLLDSITAFVFLTVGHRKLPEVTINPHRHKMLLIGSGLSTAMFGFFAVAFFVVGPSAIGSSIDYVLLALIGLGVVFAYLTRNRKTTFIFHGLDAPIEDIKFRGGKRARTLAESNSVL</sequence>
<dbReference type="Gene3D" id="1.20.1740.10">
    <property type="entry name" value="Amino acid/polyamine transporter I"/>
    <property type="match status" value="1"/>
</dbReference>
<feature type="transmembrane region" description="Helical" evidence="6">
    <location>
        <begin position="102"/>
        <end position="125"/>
    </location>
</feature>
<feature type="transmembrane region" description="Helical" evidence="6">
    <location>
        <begin position="53"/>
        <end position="75"/>
    </location>
</feature>
<feature type="transmembrane region" description="Helical" evidence="6">
    <location>
        <begin position="25"/>
        <end position="47"/>
    </location>
</feature>
<evidence type="ECO:0000313" key="8">
    <source>
        <dbReference type="Proteomes" id="UP000184295"/>
    </source>
</evidence>
<keyword evidence="3 6" id="KW-0812">Transmembrane</keyword>
<dbReference type="OrthoDB" id="138827at2"/>
<comment type="subcellular location">
    <subcellularLocation>
        <location evidence="1">Cell membrane</location>
        <topology evidence="1">Multi-pass membrane protein</topology>
    </subcellularLocation>
</comment>
<gene>
    <name evidence="7" type="ORF">SAMN02745225_01958</name>
</gene>
<feature type="transmembrane region" description="Helical" evidence="6">
    <location>
        <begin position="407"/>
        <end position="427"/>
    </location>
</feature>
<keyword evidence="4 6" id="KW-1133">Transmembrane helix</keyword>
<dbReference type="PANTHER" id="PTHR42770:SF7">
    <property type="entry name" value="MEMBRANE PROTEIN"/>
    <property type="match status" value="1"/>
</dbReference>
<dbReference type="Proteomes" id="UP000184295">
    <property type="component" value="Unassembled WGS sequence"/>
</dbReference>
<feature type="transmembrane region" description="Helical" evidence="6">
    <location>
        <begin position="332"/>
        <end position="354"/>
    </location>
</feature>
<evidence type="ECO:0000256" key="6">
    <source>
        <dbReference type="SAM" id="Phobius"/>
    </source>
</evidence>
<dbReference type="InterPro" id="IPR050367">
    <property type="entry name" value="APC_superfamily"/>
</dbReference>
<dbReference type="GO" id="GO:0005886">
    <property type="term" value="C:plasma membrane"/>
    <property type="evidence" value="ECO:0007669"/>
    <property type="project" value="UniProtKB-SubCell"/>
</dbReference>
<keyword evidence="5 6" id="KW-0472">Membrane</keyword>
<keyword evidence="8" id="KW-1185">Reference proteome</keyword>
<evidence type="ECO:0000313" key="7">
    <source>
        <dbReference type="EMBL" id="SHE90559.1"/>
    </source>
</evidence>
<reference evidence="8" key="1">
    <citation type="submission" date="2016-11" db="EMBL/GenBank/DDBJ databases">
        <authorList>
            <person name="Varghese N."/>
            <person name="Submissions S."/>
        </authorList>
    </citation>
    <scope>NUCLEOTIDE SEQUENCE [LARGE SCALE GENOMIC DNA]</scope>
    <source>
        <strain evidence="8">DSM 19514</strain>
    </source>
</reference>
<dbReference type="PIRSF" id="PIRSF006060">
    <property type="entry name" value="AA_transporter"/>
    <property type="match status" value="1"/>
</dbReference>
<protein>
    <submittedName>
        <fullName evidence="7">Amino acid/polyamine/organocation transporter, APC superfamily</fullName>
    </submittedName>
</protein>
<feature type="transmembrane region" description="Helical" evidence="6">
    <location>
        <begin position="137"/>
        <end position="155"/>
    </location>
</feature>
<evidence type="ECO:0000256" key="4">
    <source>
        <dbReference type="ARBA" id="ARBA00022989"/>
    </source>
</evidence>
<dbReference type="EMBL" id="FQUL01000036">
    <property type="protein sequence ID" value="SHE90559.1"/>
    <property type="molecule type" value="Genomic_DNA"/>
</dbReference>
<evidence type="ECO:0000256" key="2">
    <source>
        <dbReference type="ARBA" id="ARBA00022475"/>
    </source>
</evidence>
<feature type="transmembrane region" description="Helical" evidence="6">
    <location>
        <begin position="239"/>
        <end position="258"/>
    </location>
</feature>
<dbReference type="GO" id="GO:0022857">
    <property type="term" value="F:transmembrane transporter activity"/>
    <property type="evidence" value="ECO:0007669"/>
    <property type="project" value="InterPro"/>
</dbReference>
<dbReference type="STRING" id="1121881.SAMN02745225_01958"/>